<feature type="compositionally biased region" description="Basic and acidic residues" evidence="2">
    <location>
        <begin position="26"/>
        <end position="40"/>
    </location>
</feature>
<accession>A0AAW0PTJ9</accession>
<comment type="caution">
    <text evidence="3">The sequence shown here is derived from an EMBL/GenBank/DDBJ whole genome shotgun (WGS) entry which is preliminary data.</text>
</comment>
<keyword evidence="1" id="KW-0175">Coiled coil</keyword>
<organism evidence="3 4">
    <name type="scientific">Mugilogobius chulae</name>
    <name type="common">yellowstripe goby</name>
    <dbReference type="NCBI Taxonomy" id="88201"/>
    <lineage>
        <taxon>Eukaryota</taxon>
        <taxon>Metazoa</taxon>
        <taxon>Chordata</taxon>
        <taxon>Craniata</taxon>
        <taxon>Vertebrata</taxon>
        <taxon>Euteleostomi</taxon>
        <taxon>Actinopterygii</taxon>
        <taxon>Neopterygii</taxon>
        <taxon>Teleostei</taxon>
        <taxon>Neoteleostei</taxon>
        <taxon>Acanthomorphata</taxon>
        <taxon>Gobiaria</taxon>
        <taxon>Gobiiformes</taxon>
        <taxon>Gobioidei</taxon>
        <taxon>Gobiidae</taxon>
        <taxon>Gobionellinae</taxon>
        <taxon>Mugilogobius</taxon>
    </lineage>
</organism>
<evidence type="ECO:0000256" key="2">
    <source>
        <dbReference type="SAM" id="MobiDB-lite"/>
    </source>
</evidence>
<evidence type="ECO:0000313" key="3">
    <source>
        <dbReference type="EMBL" id="KAK7934023.1"/>
    </source>
</evidence>
<dbReference type="EMBL" id="JBBPFD010000003">
    <property type="protein sequence ID" value="KAK7934023.1"/>
    <property type="molecule type" value="Genomic_DNA"/>
</dbReference>
<reference evidence="4" key="1">
    <citation type="submission" date="2024-04" db="EMBL/GenBank/DDBJ databases">
        <title>Salinicola lusitanus LLJ914,a marine bacterium isolated from the Okinawa Trough.</title>
        <authorList>
            <person name="Li J."/>
        </authorList>
    </citation>
    <scope>NUCLEOTIDE SEQUENCE [LARGE SCALE GENOMIC DNA]</scope>
</reference>
<sequence length="378" mass="42900">MAGSRDCGWGLCLGDPCSRCRTPPPVDRDVSSRRTDEMRGGRVGSGDLRQDVEASGLDSDWTQVTDFQVQVQSQVTDFQVQVQSQVTDFQVQVQSQETDFQVQVQSQETDFQVQPQGTQRSVKDSPGVSELHCLLGHTPAMAFLLKMVPLLLLLLPLSSEASIKSKPDLYLKTLVDGVDLASKNIRRMDEKSLKVPKVTSVKLAFELLAMFNLEEKKNMTQELQKNIISCKRKIENVQSQETDFQVQVQSQVTDFQVQVQSQETDFQVQVQSQETDFQVQVQSLETDFQVQVQSQVTDFQVQVQSQETDFQVQVQSQETDFQVQVQSQETDFQVQVQSLETDFQVQVQSQVTDFQVQVQSQETDFQVQVQSQETDFQV</sequence>
<feature type="region of interest" description="Disordered" evidence="2">
    <location>
        <begin position="21"/>
        <end position="50"/>
    </location>
</feature>
<feature type="coiled-coil region" evidence="1">
    <location>
        <begin position="213"/>
        <end position="240"/>
    </location>
</feature>
<name>A0AAW0PTJ9_9GOBI</name>
<proteinExistence type="predicted"/>
<keyword evidence="4" id="KW-1185">Reference proteome</keyword>
<gene>
    <name evidence="3" type="ORF">WMY93_004919</name>
</gene>
<evidence type="ECO:0000313" key="4">
    <source>
        <dbReference type="Proteomes" id="UP001460270"/>
    </source>
</evidence>
<protein>
    <submittedName>
        <fullName evidence="3">Uncharacterized protein</fullName>
    </submittedName>
</protein>
<dbReference type="AlphaFoldDB" id="A0AAW0PTJ9"/>
<dbReference type="Proteomes" id="UP001460270">
    <property type="component" value="Unassembled WGS sequence"/>
</dbReference>
<evidence type="ECO:0000256" key="1">
    <source>
        <dbReference type="SAM" id="Coils"/>
    </source>
</evidence>